<keyword evidence="2" id="KW-0255">Endonuclease</keyword>
<dbReference type="EMBL" id="MT375016">
    <property type="protein sequence ID" value="QSE34009.1"/>
    <property type="molecule type" value="Genomic_DNA"/>
</dbReference>
<dbReference type="Gene3D" id="3.40.1440.10">
    <property type="entry name" value="GIY-YIG endonuclease"/>
    <property type="match status" value="1"/>
</dbReference>
<feature type="domain" description="GIY-YIG" evidence="1">
    <location>
        <begin position="1"/>
        <end position="79"/>
    </location>
</feature>
<dbReference type="InterPro" id="IPR010896">
    <property type="entry name" value="NUMOD1"/>
</dbReference>
<protein>
    <submittedName>
        <fullName evidence="2">GIY-YIG endonuclease</fullName>
    </submittedName>
</protein>
<dbReference type="GO" id="GO:0004519">
    <property type="term" value="F:endonuclease activity"/>
    <property type="evidence" value="ECO:0007669"/>
    <property type="project" value="UniProtKB-KW"/>
</dbReference>
<dbReference type="Pfam" id="PF01541">
    <property type="entry name" value="GIY-YIG"/>
    <property type="match status" value="1"/>
</dbReference>
<sequence length="310" mass="35085">MLKYKHDDRIFYIGKSVDLSRRLSDHYNRSSLSSNRLGLFLKTVGWCNVSVHILEFCSELELDDRENYYIQKYLPSLNRKFSTSYSSKVNRSLAGLLSERQSLNRLQNPQLNNNFNSNSPLWVYSFPELNLVPAGAQGSSFESIANFKQFSNLNIDNRTIYKYVDTLTPYNGLLFLSADILASGQLKVVESNSSLTPSYASKPVWVYSNKDLSRVNGDLPFNSISAASSFLNINFSTISSLLNTKIASSTGYYFFDYPISENLKLDLLSFPNIRDKISNLSKAPSGGFMTLTLILLTVNLFHLNRICLEV</sequence>
<name>A0A896Z1P2_9AGAM</name>
<dbReference type="SMART" id="SM00497">
    <property type="entry name" value="IENR1"/>
    <property type="match status" value="2"/>
</dbReference>
<dbReference type="Pfam" id="PF07453">
    <property type="entry name" value="NUMOD1"/>
    <property type="match status" value="1"/>
</dbReference>
<dbReference type="InterPro" id="IPR000305">
    <property type="entry name" value="GIY-YIG_endonuc"/>
</dbReference>
<dbReference type="SUPFAM" id="SSF82771">
    <property type="entry name" value="GIY-YIG endonuclease"/>
    <property type="match status" value="1"/>
</dbReference>
<dbReference type="InterPro" id="IPR003647">
    <property type="entry name" value="Intron_nuc_1_rpt"/>
</dbReference>
<keyword evidence="2" id="KW-0540">Nuclease</keyword>
<dbReference type="AlphaFoldDB" id="A0A896Z1P2"/>
<organism evidence="2">
    <name type="scientific">Coniophora puteana</name>
    <dbReference type="NCBI Taxonomy" id="80637"/>
    <lineage>
        <taxon>Eukaryota</taxon>
        <taxon>Fungi</taxon>
        <taxon>Dikarya</taxon>
        <taxon>Basidiomycota</taxon>
        <taxon>Agaricomycotina</taxon>
        <taxon>Agaricomycetes</taxon>
        <taxon>Agaricomycetidae</taxon>
        <taxon>Boletales</taxon>
        <taxon>Coniophorineae</taxon>
        <taxon>Coniophoraceae</taxon>
        <taxon>Coniophora</taxon>
    </lineage>
</organism>
<dbReference type="PROSITE" id="PS50164">
    <property type="entry name" value="GIY_YIG"/>
    <property type="match status" value="1"/>
</dbReference>
<reference evidence="2" key="1">
    <citation type="journal article" date="2020" name="Comput. Struct. Biotechnol. J.">
        <title>The mitogenomes of two saprophytic Boletales species (Coniophora) reveals intron dynamics and accumulation of plasmid-derived and non-conserved genes.</title>
        <authorList>
            <person name="Wu P."/>
            <person name="Bao Z."/>
            <person name="Tu W."/>
            <person name="Li L."/>
            <person name="Xiong C."/>
            <person name="Jin X."/>
            <person name="Li P."/>
            <person name="Gui M."/>
            <person name="Huang W."/>
            <person name="Li Q."/>
        </authorList>
    </citation>
    <scope>NUCLEOTIDE SEQUENCE</scope>
</reference>
<evidence type="ECO:0000313" key="2">
    <source>
        <dbReference type="EMBL" id="QSE34009.1"/>
    </source>
</evidence>
<evidence type="ECO:0000259" key="1">
    <source>
        <dbReference type="PROSITE" id="PS50164"/>
    </source>
</evidence>
<dbReference type="SMART" id="SM00465">
    <property type="entry name" value="GIYc"/>
    <property type="match status" value="1"/>
</dbReference>
<accession>A0A896Z1P2</accession>
<keyword evidence="2" id="KW-0378">Hydrolase</keyword>
<geneLocation type="mitochondrion" evidence="2"/>
<dbReference type="InterPro" id="IPR035901">
    <property type="entry name" value="GIY-YIG_endonuc_sf"/>
</dbReference>
<keyword evidence="2" id="KW-0496">Mitochondrion</keyword>
<proteinExistence type="predicted"/>
<gene>
    <name evidence="2" type="primary">orf310</name>
</gene>